<proteinExistence type="predicted"/>
<dbReference type="RefSeq" id="WP_063776823.1">
    <property type="nucleotide sequence ID" value="NZ_LFNT01000009.1"/>
</dbReference>
<dbReference type="EMBL" id="LFNT01000009">
    <property type="protein sequence ID" value="KMS75224.1"/>
    <property type="molecule type" value="Genomic_DNA"/>
</dbReference>
<dbReference type="PANTHER" id="PTHR43135">
    <property type="entry name" value="ALPHA-D-RIBOSE 1-METHYLPHOSPHONATE 5-TRIPHOSPHATE DIPHOSPHATASE"/>
    <property type="match status" value="1"/>
</dbReference>
<dbReference type="InterPro" id="IPR032466">
    <property type="entry name" value="Metal_Hydrolase"/>
</dbReference>
<dbReference type="GO" id="GO:0016810">
    <property type="term" value="F:hydrolase activity, acting on carbon-nitrogen (but not peptide) bonds"/>
    <property type="evidence" value="ECO:0007669"/>
    <property type="project" value="InterPro"/>
</dbReference>
<dbReference type="OrthoDB" id="3514520at2"/>
<sequence length="383" mass="39198">MSTLNIINLAGAVSGRLGDPLMAIESVRCVDGKIAALGVDGETGDADVTLDANGAILAPGLIDTHVHVTFGDWTPRQQTVGWIESYMHGGTTLMMSASEIHVPGRPSDRAGLKGLAIAAQRSWENIRPGGVKVLGGSVIISPSLKEEDFAELAAERVGLAKVGFGAFESQSEAAPLVRAAQAAGFIVMNHTGGASVPGSAAVSLDDVITLGCDIVGHANGGTTSLPDEHLKAVFEAPGALQLVQAGNLRSSLLMLEIAKERDELDRILIATDSPTGTGVMPLGMIKTVAEFSSLGGLSATDALALATGNGGRVLHRHEGIIAIGRPADFVLMQPPSGGVAGDALSAIERGDIPGIGGVVIDGEVRALRSRNTPAPARLATQRS</sequence>
<dbReference type="PANTHER" id="PTHR43135:SF3">
    <property type="entry name" value="ALPHA-D-RIBOSE 1-METHYLPHOSPHONATE 5-TRIPHOSPHATE DIPHOSPHATASE"/>
    <property type="match status" value="1"/>
</dbReference>
<organism evidence="1 2">
    <name type="scientific">Streptomyces viridochromogenes</name>
    <dbReference type="NCBI Taxonomy" id="1938"/>
    <lineage>
        <taxon>Bacteria</taxon>
        <taxon>Bacillati</taxon>
        <taxon>Actinomycetota</taxon>
        <taxon>Actinomycetes</taxon>
        <taxon>Kitasatosporales</taxon>
        <taxon>Streptomycetaceae</taxon>
        <taxon>Streptomyces</taxon>
    </lineage>
</organism>
<dbReference type="InterPro" id="IPR051781">
    <property type="entry name" value="Metallo-dep_Hydrolase"/>
</dbReference>
<reference evidence="1 2" key="1">
    <citation type="submission" date="2015-06" db="EMBL/GenBank/DDBJ databases">
        <authorList>
            <person name="Ju K.-S."/>
            <person name="Doroghazi J.R."/>
            <person name="Metcalf W.W."/>
        </authorList>
    </citation>
    <scope>NUCLEOTIDE SEQUENCE [LARGE SCALE GENOMIC DNA]</scope>
    <source>
        <strain evidence="1 2">NRRL 3414</strain>
    </source>
</reference>
<dbReference type="InterPro" id="IPR011059">
    <property type="entry name" value="Metal-dep_hydrolase_composite"/>
</dbReference>
<accession>A0A0J7ZH59</accession>
<dbReference type="Gene3D" id="2.30.40.10">
    <property type="entry name" value="Urease, subunit C, domain 1"/>
    <property type="match status" value="1"/>
</dbReference>
<comment type="caution">
    <text evidence="1">The sequence shown here is derived from an EMBL/GenBank/DDBJ whole genome shotgun (WGS) entry which is preliminary data.</text>
</comment>
<dbReference type="AlphaFoldDB" id="A0A0J7ZH59"/>
<dbReference type="SUPFAM" id="SSF51556">
    <property type="entry name" value="Metallo-dependent hydrolases"/>
    <property type="match status" value="1"/>
</dbReference>
<gene>
    <name evidence="1" type="ORF">ACM01_11355</name>
</gene>
<dbReference type="Proteomes" id="UP000037432">
    <property type="component" value="Unassembled WGS sequence"/>
</dbReference>
<dbReference type="CDD" id="cd01292">
    <property type="entry name" value="metallo-dependent_hydrolases"/>
    <property type="match status" value="1"/>
</dbReference>
<evidence type="ECO:0000313" key="2">
    <source>
        <dbReference type="Proteomes" id="UP000037432"/>
    </source>
</evidence>
<dbReference type="SUPFAM" id="SSF51338">
    <property type="entry name" value="Composite domain of metallo-dependent hydrolases"/>
    <property type="match status" value="1"/>
</dbReference>
<evidence type="ECO:0000313" key="1">
    <source>
        <dbReference type="EMBL" id="KMS75224.1"/>
    </source>
</evidence>
<dbReference type="PATRIC" id="fig|1938.3.peg.2272"/>
<name>A0A0J7ZH59_STRVR</name>
<dbReference type="Gene3D" id="3.20.20.140">
    <property type="entry name" value="Metal-dependent hydrolases"/>
    <property type="match status" value="1"/>
</dbReference>
<protein>
    <submittedName>
        <fullName evidence="1">Uncharacterized protein</fullName>
    </submittedName>
</protein>